<dbReference type="EMBL" id="QUTI01029944">
    <property type="protein sequence ID" value="RLO03891.1"/>
    <property type="molecule type" value="Genomic_DNA"/>
</dbReference>
<evidence type="ECO:0000313" key="16">
    <source>
        <dbReference type="Proteomes" id="UP000286510"/>
    </source>
</evidence>
<evidence type="ECO:0000313" key="11">
    <source>
        <dbReference type="Proteomes" id="UP000266196"/>
    </source>
</evidence>
<name>A0A397E3Y2_APHAT</name>
<evidence type="ECO:0000313" key="15">
    <source>
        <dbReference type="Proteomes" id="UP000283543"/>
    </source>
</evidence>
<dbReference type="Proteomes" id="UP000266239">
    <property type="component" value="Unassembled WGS sequence"/>
</dbReference>
<dbReference type="Proteomes" id="UP000266643">
    <property type="component" value="Unassembled WGS sequence"/>
</dbReference>
<evidence type="ECO:0000313" key="4">
    <source>
        <dbReference type="EMBL" id="RHY75209.1"/>
    </source>
</evidence>
<dbReference type="EMBL" id="QUTD01002740">
    <property type="protein sequence ID" value="RHY75209.1"/>
    <property type="molecule type" value="Genomic_DNA"/>
</dbReference>
<dbReference type="Proteomes" id="UP000286510">
    <property type="component" value="Unassembled WGS sequence"/>
</dbReference>
<evidence type="ECO:0000313" key="5">
    <source>
        <dbReference type="EMBL" id="RHY77420.1"/>
    </source>
</evidence>
<dbReference type="EMBL" id="QUTF01026558">
    <property type="protein sequence ID" value="RHY81795.1"/>
    <property type="molecule type" value="Genomic_DNA"/>
</dbReference>
<evidence type="ECO:0000313" key="7">
    <source>
        <dbReference type="EMBL" id="RHZ05347.1"/>
    </source>
</evidence>
<dbReference type="Proteomes" id="UP000266196">
    <property type="component" value="Unassembled WGS sequence"/>
</dbReference>
<dbReference type="EMBL" id="QUTI01002377">
    <property type="protein sequence ID" value="RLO13816.1"/>
    <property type="molecule type" value="Genomic_DNA"/>
</dbReference>
<dbReference type="Proteomes" id="UP000275652">
    <property type="component" value="Unassembled WGS sequence"/>
</dbReference>
<reference evidence="10 11" key="2">
    <citation type="submission" date="2018-08" db="EMBL/GenBank/DDBJ databases">
        <title>Aphanomyces genome sequencing and annotation.</title>
        <authorList>
            <person name="Minardi D."/>
            <person name="Oidtmann B."/>
            <person name="Van Der Giezen M."/>
            <person name="Studholme D.J."/>
        </authorList>
    </citation>
    <scope>NUCLEOTIDE SEQUENCE [LARGE SCALE GENOMIC DNA]</scope>
    <source>
        <strain evidence="7 11">197901</strain>
        <strain evidence="4 13">D2</strain>
        <strain evidence="6 16">FDL457</strain>
        <strain evidence="3 10">SA</strain>
        <strain evidence="5 15">Si</strain>
        <strain evidence="2 12">Yx</strain>
    </source>
</reference>
<reference evidence="8 14" key="1">
    <citation type="journal article" date="2018" name="J. Invertebr. Pathol.">
        <title>New genotyping method for the causative agent of crayfish plague (Aphanomyces astaci) based on whole genome data.</title>
        <authorList>
            <person name="Minardi D."/>
            <person name="Studholme D.J."/>
            <person name="van der Giezen M."/>
            <person name="Pretto T."/>
            <person name="Oidtmann B."/>
        </authorList>
    </citation>
    <scope>NUCLEOTIDE SEQUENCE [LARGE SCALE GENOMIC DNA]</scope>
    <source>
        <strain evidence="8 14">KB13</strain>
    </source>
</reference>
<evidence type="ECO:0000313" key="8">
    <source>
        <dbReference type="EMBL" id="RLO03891.1"/>
    </source>
</evidence>
<dbReference type="AlphaFoldDB" id="A0A397E3Y2"/>
<accession>A0A397E3Y2</accession>
<protein>
    <submittedName>
        <fullName evidence="4">Uncharacterized protein</fullName>
    </submittedName>
</protein>
<proteinExistence type="predicted"/>
<comment type="caution">
    <text evidence="4">The sequence shown here is derived from an EMBL/GenBank/DDBJ whole genome shotgun (WGS) entry which is preliminary data.</text>
</comment>
<sequence length="304" mass="33953">MDGNINEKIKRHVRDGAISSRSQFLTAVTPVPPPNLHRKLKMKVLDVTPAMKYGDNSFQYGTNIYLLDLEAKPETLMNLRQYCPEQRDAYAVKMTIFNDKHRAESETQHILSRMVLDEVVCVTVKHLSLYRDMPNCIFASLASGDIATSNARPPDGIEFVRPPTPTAPSLTTTYSIYGKPKPSEPFQHPFFAQDNEPAEDNEVGPHASSTMYATVEGNSSEGVQNENDIDGVRLTSCAGFEMLSSDNDVPADAKRAAPSIDISIQRVDHVPSKNEGRNPRRRKAKQLYDSDTNKIQKLSSRENE</sequence>
<evidence type="ECO:0000256" key="1">
    <source>
        <dbReference type="SAM" id="MobiDB-lite"/>
    </source>
</evidence>
<evidence type="ECO:0000313" key="6">
    <source>
        <dbReference type="EMBL" id="RHY81795.1"/>
    </source>
</evidence>
<evidence type="ECO:0000313" key="13">
    <source>
        <dbReference type="Proteomes" id="UP000266643"/>
    </source>
</evidence>
<evidence type="ECO:0000313" key="3">
    <source>
        <dbReference type="EMBL" id="RHY45908.1"/>
    </source>
</evidence>
<gene>
    <name evidence="2" type="ORF">DYB25_014346</name>
    <name evidence="6" type="ORF">DYB26_003456</name>
    <name evidence="8" type="ORF">DYB28_007467</name>
    <name evidence="9" type="ORF">DYB28_015468</name>
    <name evidence="4" type="ORF">DYB30_011507</name>
    <name evidence="7" type="ORF">DYB31_004839</name>
    <name evidence="5" type="ORF">DYB34_006978</name>
    <name evidence="3" type="ORF">DYB38_010951</name>
</gene>
<dbReference type="EMBL" id="QUTC01007900">
    <property type="protein sequence ID" value="RHY45908.1"/>
    <property type="molecule type" value="Genomic_DNA"/>
</dbReference>
<dbReference type="VEuPathDB" id="FungiDB:H257_19523"/>
<evidence type="ECO:0000313" key="9">
    <source>
        <dbReference type="EMBL" id="RLO13816.1"/>
    </source>
</evidence>
<dbReference type="EMBL" id="QUTE01013104">
    <property type="protein sequence ID" value="RHZ05347.1"/>
    <property type="molecule type" value="Genomic_DNA"/>
</dbReference>
<evidence type="ECO:0000313" key="12">
    <source>
        <dbReference type="Proteomes" id="UP000266239"/>
    </source>
</evidence>
<organism evidence="4 13">
    <name type="scientific">Aphanomyces astaci</name>
    <name type="common">Crayfish plague agent</name>
    <dbReference type="NCBI Taxonomy" id="112090"/>
    <lineage>
        <taxon>Eukaryota</taxon>
        <taxon>Sar</taxon>
        <taxon>Stramenopiles</taxon>
        <taxon>Oomycota</taxon>
        <taxon>Saprolegniomycetes</taxon>
        <taxon>Saprolegniales</taxon>
        <taxon>Verrucalvaceae</taxon>
        <taxon>Aphanomyces</taxon>
    </lineage>
</organism>
<feature type="region of interest" description="Disordered" evidence="1">
    <location>
        <begin position="246"/>
        <end position="304"/>
    </location>
</feature>
<dbReference type="Proteomes" id="UP000265716">
    <property type="component" value="Unassembled WGS sequence"/>
</dbReference>
<feature type="compositionally biased region" description="Basic and acidic residues" evidence="1">
    <location>
        <begin position="286"/>
        <end position="304"/>
    </location>
</feature>
<evidence type="ECO:0000313" key="10">
    <source>
        <dbReference type="Proteomes" id="UP000265716"/>
    </source>
</evidence>
<evidence type="ECO:0000313" key="2">
    <source>
        <dbReference type="EMBL" id="RHX98614.1"/>
    </source>
</evidence>
<feature type="compositionally biased region" description="Basic and acidic residues" evidence="1">
    <location>
        <begin position="266"/>
        <end position="278"/>
    </location>
</feature>
<dbReference type="Proteomes" id="UP000283543">
    <property type="component" value="Unassembled WGS sequence"/>
</dbReference>
<dbReference type="EMBL" id="QUTA01011336">
    <property type="protein sequence ID" value="RHX98614.1"/>
    <property type="molecule type" value="Genomic_DNA"/>
</dbReference>
<dbReference type="EMBL" id="QUTB01000679">
    <property type="protein sequence ID" value="RHY77420.1"/>
    <property type="molecule type" value="Genomic_DNA"/>
</dbReference>
<evidence type="ECO:0000313" key="14">
    <source>
        <dbReference type="Proteomes" id="UP000275652"/>
    </source>
</evidence>